<dbReference type="OrthoDB" id="1951449at2"/>
<proteinExistence type="predicted"/>
<protein>
    <submittedName>
        <fullName evidence="3">Pilus assembly protein PilZ</fullName>
    </submittedName>
</protein>
<dbReference type="GO" id="GO:0035438">
    <property type="term" value="F:cyclic-di-GMP binding"/>
    <property type="evidence" value="ECO:0007669"/>
    <property type="project" value="InterPro"/>
</dbReference>
<dbReference type="Pfam" id="PF12945">
    <property type="entry name" value="PilZNR"/>
    <property type="match status" value="1"/>
</dbReference>
<organism evidence="3 4">
    <name type="scientific">Siminovitchia fortis</name>
    <dbReference type="NCBI Taxonomy" id="254758"/>
    <lineage>
        <taxon>Bacteria</taxon>
        <taxon>Bacillati</taxon>
        <taxon>Bacillota</taxon>
        <taxon>Bacilli</taxon>
        <taxon>Bacillales</taxon>
        <taxon>Bacillaceae</taxon>
        <taxon>Siminovitchia</taxon>
    </lineage>
</organism>
<dbReference type="Pfam" id="PF07238">
    <property type="entry name" value="PilZ"/>
    <property type="match status" value="1"/>
</dbReference>
<dbReference type="Proteomes" id="UP000273811">
    <property type="component" value="Unassembled WGS sequence"/>
</dbReference>
<reference evidence="3" key="1">
    <citation type="submission" date="2018-12" db="EMBL/GenBank/DDBJ databases">
        <authorList>
            <person name="Sun L."/>
            <person name="Chen Z."/>
        </authorList>
    </citation>
    <scope>NUCLEOTIDE SEQUENCE [LARGE SCALE GENOMIC DNA]</scope>
    <source>
        <strain evidence="3">DSM 16012</strain>
    </source>
</reference>
<dbReference type="Gene3D" id="2.40.10.220">
    <property type="entry name" value="predicted glycosyltransferase like domains"/>
    <property type="match status" value="1"/>
</dbReference>
<dbReference type="InterPro" id="IPR009875">
    <property type="entry name" value="PilZ_domain"/>
</dbReference>
<gene>
    <name evidence="3" type="ORF">D4N35_000135</name>
</gene>
<evidence type="ECO:0000313" key="4">
    <source>
        <dbReference type="Proteomes" id="UP000273811"/>
    </source>
</evidence>
<dbReference type="EMBL" id="QYTU02000001">
    <property type="protein sequence ID" value="RWR14993.1"/>
    <property type="molecule type" value="Genomic_DNA"/>
</dbReference>
<name>A0A443J3V1_9BACI</name>
<evidence type="ECO:0000313" key="3">
    <source>
        <dbReference type="EMBL" id="RWR14993.1"/>
    </source>
</evidence>
<sequence>MYNIIIGMNRKCMIMLSIGMDLTIETDNNGIVKKYKSKVADLFEEKLCIYYPLSVADSKPAFLPSGTKVLVNFVGDSSNAYSFESEVIGVQKSTVPLVELILPEEKFFNKIQRREYVRVNAAVHAVFDFPDSGQKFTTLTSDISAGGCAAILPPGVKIRPAESGTVELSIQMGSGEQLQLTFLCEVIRIFSKNRLSLMSLKYIEPSLADQRLLTRFCFEKQLSDRKKGLIGKQE</sequence>
<comment type="caution">
    <text evidence="3">The sequence shown here is derived from an EMBL/GenBank/DDBJ whole genome shotgun (WGS) entry which is preliminary data.</text>
</comment>
<accession>A0A443J3V1</accession>
<evidence type="ECO:0000259" key="1">
    <source>
        <dbReference type="Pfam" id="PF07238"/>
    </source>
</evidence>
<feature type="domain" description="PilZ" evidence="1">
    <location>
        <begin position="112"/>
        <end position="219"/>
    </location>
</feature>
<dbReference type="SUPFAM" id="SSF141371">
    <property type="entry name" value="PilZ domain-like"/>
    <property type="match status" value="1"/>
</dbReference>
<feature type="domain" description="Type III secretion system flagellar brake protein YcgR PilZN" evidence="2">
    <location>
        <begin position="18"/>
        <end position="101"/>
    </location>
</feature>
<evidence type="ECO:0000259" key="2">
    <source>
        <dbReference type="Pfam" id="PF12945"/>
    </source>
</evidence>
<keyword evidence="4" id="KW-1185">Reference proteome</keyword>
<dbReference type="AlphaFoldDB" id="A0A443J3V1"/>
<dbReference type="InterPro" id="IPR009926">
    <property type="entry name" value="T3SS_YcgR_PilZN"/>
</dbReference>